<name>A0AAW2Y0G2_9LAMI</name>
<dbReference type="EMBL" id="JACGWN010000002">
    <property type="protein sequence ID" value="KAL0458235.1"/>
    <property type="molecule type" value="Genomic_DNA"/>
</dbReference>
<sequence length="66" mass="6996">MATDAATETIEGASAGTSNAPQRRGSEALQLHSSDHPGIILVSTPLDGKKFPRLEQRYSTCARGKI</sequence>
<reference evidence="2" key="2">
    <citation type="journal article" date="2024" name="Plant">
        <title>Genomic evolution and insights into agronomic trait innovations of Sesamum species.</title>
        <authorList>
            <person name="Miao H."/>
            <person name="Wang L."/>
            <person name="Qu L."/>
            <person name="Liu H."/>
            <person name="Sun Y."/>
            <person name="Le M."/>
            <person name="Wang Q."/>
            <person name="Wei S."/>
            <person name="Zheng Y."/>
            <person name="Lin W."/>
            <person name="Duan Y."/>
            <person name="Cao H."/>
            <person name="Xiong S."/>
            <person name="Wang X."/>
            <person name="Wei L."/>
            <person name="Li C."/>
            <person name="Ma Q."/>
            <person name="Ju M."/>
            <person name="Zhao R."/>
            <person name="Li G."/>
            <person name="Mu C."/>
            <person name="Tian Q."/>
            <person name="Mei H."/>
            <person name="Zhang T."/>
            <person name="Gao T."/>
            <person name="Zhang H."/>
        </authorList>
    </citation>
    <scope>NUCLEOTIDE SEQUENCE</scope>
    <source>
        <strain evidence="2">KEN1</strain>
    </source>
</reference>
<evidence type="ECO:0000256" key="1">
    <source>
        <dbReference type="SAM" id="MobiDB-lite"/>
    </source>
</evidence>
<comment type="caution">
    <text evidence="2">The sequence shown here is derived from an EMBL/GenBank/DDBJ whole genome shotgun (WGS) entry which is preliminary data.</text>
</comment>
<gene>
    <name evidence="2" type="ORF">Slati_0450700</name>
</gene>
<evidence type="ECO:0000313" key="2">
    <source>
        <dbReference type="EMBL" id="KAL0458235.1"/>
    </source>
</evidence>
<organism evidence="2">
    <name type="scientific">Sesamum latifolium</name>
    <dbReference type="NCBI Taxonomy" id="2727402"/>
    <lineage>
        <taxon>Eukaryota</taxon>
        <taxon>Viridiplantae</taxon>
        <taxon>Streptophyta</taxon>
        <taxon>Embryophyta</taxon>
        <taxon>Tracheophyta</taxon>
        <taxon>Spermatophyta</taxon>
        <taxon>Magnoliopsida</taxon>
        <taxon>eudicotyledons</taxon>
        <taxon>Gunneridae</taxon>
        <taxon>Pentapetalae</taxon>
        <taxon>asterids</taxon>
        <taxon>lamiids</taxon>
        <taxon>Lamiales</taxon>
        <taxon>Pedaliaceae</taxon>
        <taxon>Sesamum</taxon>
    </lineage>
</organism>
<protein>
    <submittedName>
        <fullName evidence="2">Uncharacterized protein</fullName>
    </submittedName>
</protein>
<reference evidence="2" key="1">
    <citation type="submission" date="2020-06" db="EMBL/GenBank/DDBJ databases">
        <authorList>
            <person name="Li T."/>
            <person name="Hu X."/>
            <person name="Zhang T."/>
            <person name="Song X."/>
            <person name="Zhang H."/>
            <person name="Dai N."/>
            <person name="Sheng W."/>
            <person name="Hou X."/>
            <person name="Wei L."/>
        </authorList>
    </citation>
    <scope>NUCLEOTIDE SEQUENCE</scope>
    <source>
        <strain evidence="2">KEN1</strain>
        <tissue evidence="2">Leaf</tissue>
    </source>
</reference>
<feature type="region of interest" description="Disordered" evidence="1">
    <location>
        <begin position="1"/>
        <end position="36"/>
    </location>
</feature>
<proteinExistence type="predicted"/>
<accession>A0AAW2Y0G2</accession>
<dbReference type="AlphaFoldDB" id="A0AAW2Y0G2"/>